<proteinExistence type="predicted"/>
<name>A0A385EGF9_9CAUD</name>
<organism evidence="1 2">
    <name type="scientific">Caulobacter phage CcrSC</name>
    <dbReference type="NCBI Taxonomy" id="2283272"/>
    <lineage>
        <taxon>Viruses</taxon>
        <taxon>Duplodnaviria</taxon>
        <taxon>Heunggongvirae</taxon>
        <taxon>Uroviricota</taxon>
        <taxon>Caudoviricetes</taxon>
        <taxon>Jeanschmidtviridae</taxon>
        <taxon>Bertelyvirus</taxon>
        <taxon>Bertelyvirus SC</taxon>
    </lineage>
</organism>
<reference evidence="1" key="1">
    <citation type="submission" date="2018-07" db="EMBL/GenBank/DDBJ databases">
        <authorList>
            <person name="Wilson K.M."/>
            <person name="Ely B."/>
        </authorList>
    </citation>
    <scope>NUCLEOTIDE SEQUENCE</scope>
</reference>
<evidence type="ECO:0000313" key="2">
    <source>
        <dbReference type="Proteomes" id="UP000259683"/>
    </source>
</evidence>
<dbReference type="EMBL" id="MH588547">
    <property type="protein sequence ID" value="AXQ69859.1"/>
    <property type="molecule type" value="Genomic_DNA"/>
</dbReference>
<accession>A0A385EGF9</accession>
<sequence length="81" mass="9037">MTKEVIFETSGDDGLGLTYAYDLIEALSTAQHQCEEAEKEEEGLSFYVQDQSGRVVNGLRIVKETLTDGSFTHTIVLDMDF</sequence>
<reference evidence="1" key="2">
    <citation type="submission" date="2021-07" db="EMBL/GenBank/DDBJ databases">
        <title>Giant CbK-like Caulobacter bacteriophages have genetically divergent genomes.</title>
        <authorList>
            <person name="Wilson K."/>
            <person name="Ely B."/>
        </authorList>
    </citation>
    <scope>NUCLEOTIDE SEQUENCE</scope>
</reference>
<dbReference type="Proteomes" id="UP000259683">
    <property type="component" value="Segment"/>
</dbReference>
<gene>
    <name evidence="1" type="ORF">CcrSC_gp277c</name>
</gene>
<protein>
    <submittedName>
        <fullName evidence="1">Uncharacterized protein</fullName>
    </submittedName>
</protein>
<evidence type="ECO:0000313" key="1">
    <source>
        <dbReference type="EMBL" id="AXQ69859.1"/>
    </source>
</evidence>
<keyword evidence="2" id="KW-1185">Reference proteome</keyword>